<evidence type="ECO:0000256" key="9">
    <source>
        <dbReference type="ARBA" id="ARBA00023134"/>
    </source>
</evidence>
<sequence>MREGIILKALSGFYYVDDGSGAPPTACRARGRFRHAKISPLVGDRVRFTPLPDGSGAVDEILPRRNQFQRPAVANIDQMVIIASGAVPVTDPFLIDRMISLATWKGCESIVCLNKCDLDSAQSLYQIYRSAGFTTLRVSAETGEGIDALAEIIAGKVSAFTGNSGVGKSSILNALEPGFGLPVGAVSDKLGRGRHTTRHVELFRLKNGAIVADTPGFSSFDTEQMEGCRKEDLAATFREFAPYLEQCQFTGCAHVKEKGCAVLAALKEGKIAPSRHASYVRLYDETAQRKDWEEKKGKNKG</sequence>
<dbReference type="Gene3D" id="1.10.40.50">
    <property type="entry name" value="Probable gtpase engc, domain 3"/>
    <property type="match status" value="1"/>
</dbReference>
<keyword evidence="9 10" id="KW-0342">GTP-binding</keyword>
<evidence type="ECO:0000256" key="10">
    <source>
        <dbReference type="HAMAP-Rule" id="MF_01820"/>
    </source>
</evidence>
<evidence type="ECO:0000313" key="13">
    <source>
        <dbReference type="EMBL" id="HJG86387.1"/>
    </source>
</evidence>
<dbReference type="NCBIfam" id="TIGR00157">
    <property type="entry name" value="ribosome small subunit-dependent GTPase A"/>
    <property type="match status" value="1"/>
</dbReference>
<reference evidence="13" key="1">
    <citation type="journal article" date="2021" name="PeerJ">
        <title>Extensive microbial diversity within the chicken gut microbiome revealed by metagenomics and culture.</title>
        <authorList>
            <person name="Gilroy R."/>
            <person name="Ravi A."/>
            <person name="Getino M."/>
            <person name="Pursley I."/>
            <person name="Horton D.L."/>
            <person name="Alikhan N.F."/>
            <person name="Baker D."/>
            <person name="Gharbi K."/>
            <person name="Hall N."/>
            <person name="Watson M."/>
            <person name="Adriaenssens E.M."/>
            <person name="Foster-Nyarko E."/>
            <person name="Jarju S."/>
            <person name="Secka A."/>
            <person name="Antonio M."/>
            <person name="Oren A."/>
            <person name="Chaudhuri R.R."/>
            <person name="La Ragione R."/>
            <person name="Hildebrand F."/>
            <person name="Pallen M.J."/>
        </authorList>
    </citation>
    <scope>NUCLEOTIDE SEQUENCE</scope>
    <source>
        <strain evidence="13">CHK179-5677</strain>
    </source>
</reference>
<keyword evidence="5 10" id="KW-0547">Nucleotide-binding</keyword>
<feature type="binding site" evidence="10">
    <location>
        <position position="247"/>
    </location>
    <ligand>
        <name>Zn(2+)</name>
        <dbReference type="ChEBI" id="CHEBI:29105"/>
    </ligand>
</feature>
<dbReference type="Pfam" id="PF03193">
    <property type="entry name" value="RsgA_GTPase"/>
    <property type="match status" value="1"/>
</dbReference>
<dbReference type="CDD" id="cd04466">
    <property type="entry name" value="S1_YloQ_GTPase"/>
    <property type="match status" value="1"/>
</dbReference>
<dbReference type="Pfam" id="PF16745">
    <property type="entry name" value="RsgA_N"/>
    <property type="match status" value="1"/>
</dbReference>
<evidence type="ECO:0000256" key="1">
    <source>
        <dbReference type="ARBA" id="ARBA00022490"/>
    </source>
</evidence>
<evidence type="ECO:0000256" key="5">
    <source>
        <dbReference type="ARBA" id="ARBA00022741"/>
    </source>
</evidence>
<keyword evidence="4 10" id="KW-0699">rRNA-binding</keyword>
<feature type="domain" description="CP-type G" evidence="12">
    <location>
        <begin position="65"/>
        <end position="220"/>
    </location>
</feature>
<dbReference type="PROSITE" id="PS51721">
    <property type="entry name" value="G_CP"/>
    <property type="match status" value="1"/>
</dbReference>
<dbReference type="InterPro" id="IPR027417">
    <property type="entry name" value="P-loop_NTPase"/>
</dbReference>
<keyword evidence="3 10" id="KW-0479">Metal-binding</keyword>
<dbReference type="Gene3D" id="3.40.50.300">
    <property type="entry name" value="P-loop containing nucleotide triphosphate hydrolases"/>
    <property type="match status" value="1"/>
</dbReference>
<name>A0A921MLG0_9FIRM</name>
<keyword evidence="8 10" id="KW-0694">RNA-binding</keyword>
<evidence type="ECO:0000256" key="6">
    <source>
        <dbReference type="ARBA" id="ARBA00022801"/>
    </source>
</evidence>
<dbReference type="InterPro" id="IPR030378">
    <property type="entry name" value="G_CP_dom"/>
</dbReference>
<evidence type="ECO:0000259" key="11">
    <source>
        <dbReference type="PROSITE" id="PS50936"/>
    </source>
</evidence>
<feature type="binding site" evidence="10">
    <location>
        <position position="260"/>
    </location>
    <ligand>
        <name>Zn(2+)</name>
        <dbReference type="ChEBI" id="CHEBI:29105"/>
    </ligand>
</feature>
<protein>
    <recommendedName>
        <fullName evidence="10">Small ribosomal subunit biogenesis GTPase RsgA</fullName>
        <ecNumber evidence="10">3.6.1.-</ecNumber>
    </recommendedName>
</protein>
<dbReference type="SUPFAM" id="SSF52540">
    <property type="entry name" value="P-loop containing nucleoside triphosphate hydrolases"/>
    <property type="match status" value="1"/>
</dbReference>
<feature type="binding site" evidence="10">
    <location>
        <position position="252"/>
    </location>
    <ligand>
        <name>Zn(2+)</name>
        <dbReference type="ChEBI" id="CHEBI:29105"/>
    </ligand>
</feature>
<comment type="function">
    <text evidence="10">One of several proteins that assist in the late maturation steps of the functional core of the 30S ribosomal subunit. Helps release RbfA from mature subunits. May play a role in the assembly of ribosomal proteins into the subunit. Circularly permuted GTPase that catalyzes slow GTP hydrolysis, GTPase activity is stimulated by the 30S ribosomal subunit.</text>
</comment>
<comment type="similarity">
    <text evidence="10">Belongs to the TRAFAC class YlqF/YawG GTPase family. RsgA subfamily.</text>
</comment>
<dbReference type="AlphaFoldDB" id="A0A921MLG0"/>
<gene>
    <name evidence="10 13" type="primary">rsgA</name>
    <name evidence="13" type="ORF">K8V01_05105</name>
</gene>
<dbReference type="HAMAP" id="MF_01820">
    <property type="entry name" value="GTPase_RsgA"/>
    <property type="match status" value="1"/>
</dbReference>
<feature type="binding site" evidence="10">
    <location>
        <position position="254"/>
    </location>
    <ligand>
        <name>Zn(2+)</name>
        <dbReference type="ChEBI" id="CHEBI:29105"/>
    </ligand>
</feature>
<evidence type="ECO:0000256" key="7">
    <source>
        <dbReference type="ARBA" id="ARBA00022833"/>
    </source>
</evidence>
<dbReference type="PROSITE" id="PS50936">
    <property type="entry name" value="ENGC_GTPASE"/>
    <property type="match status" value="1"/>
</dbReference>
<feature type="binding site" evidence="10">
    <location>
        <begin position="162"/>
        <end position="170"/>
    </location>
    <ligand>
        <name>GTP</name>
        <dbReference type="ChEBI" id="CHEBI:37565"/>
    </ligand>
</feature>
<keyword evidence="1 10" id="KW-0963">Cytoplasm</keyword>
<dbReference type="Gene3D" id="2.40.50.140">
    <property type="entry name" value="Nucleic acid-binding proteins"/>
    <property type="match status" value="1"/>
</dbReference>
<keyword evidence="6 10" id="KW-0378">Hydrolase</keyword>
<dbReference type="InterPro" id="IPR010914">
    <property type="entry name" value="RsgA_GTPase_dom"/>
</dbReference>
<dbReference type="InterPro" id="IPR031944">
    <property type="entry name" value="RsgA_N"/>
</dbReference>
<feature type="binding site" evidence="10">
    <location>
        <begin position="114"/>
        <end position="117"/>
    </location>
    <ligand>
        <name>GTP</name>
        <dbReference type="ChEBI" id="CHEBI:37565"/>
    </ligand>
</feature>
<organism evidence="13 14">
    <name type="scientific">Pseudoflavonifractor capillosus</name>
    <dbReference type="NCBI Taxonomy" id="106588"/>
    <lineage>
        <taxon>Bacteria</taxon>
        <taxon>Bacillati</taxon>
        <taxon>Bacillota</taxon>
        <taxon>Clostridia</taxon>
        <taxon>Eubacteriales</taxon>
        <taxon>Oscillospiraceae</taxon>
        <taxon>Pseudoflavonifractor</taxon>
    </lineage>
</organism>
<feature type="domain" description="EngC GTPase" evidence="11">
    <location>
        <begin position="74"/>
        <end position="218"/>
    </location>
</feature>
<evidence type="ECO:0000256" key="4">
    <source>
        <dbReference type="ARBA" id="ARBA00022730"/>
    </source>
</evidence>
<keyword evidence="2 10" id="KW-0690">Ribosome biogenesis</keyword>
<accession>A0A921MLG0</accession>
<dbReference type="GO" id="GO:0046872">
    <property type="term" value="F:metal ion binding"/>
    <property type="evidence" value="ECO:0007669"/>
    <property type="project" value="UniProtKB-KW"/>
</dbReference>
<dbReference type="EMBL" id="DYUC01000048">
    <property type="protein sequence ID" value="HJG86387.1"/>
    <property type="molecule type" value="Genomic_DNA"/>
</dbReference>
<reference evidence="13" key="2">
    <citation type="submission" date="2021-09" db="EMBL/GenBank/DDBJ databases">
        <authorList>
            <person name="Gilroy R."/>
        </authorList>
    </citation>
    <scope>NUCLEOTIDE SEQUENCE</scope>
    <source>
        <strain evidence="13">CHK179-5677</strain>
    </source>
</reference>
<keyword evidence="7 10" id="KW-0862">Zinc</keyword>
<comment type="cofactor">
    <cofactor evidence="10">
        <name>Zn(2+)</name>
        <dbReference type="ChEBI" id="CHEBI:29105"/>
    </cofactor>
    <text evidence="10">Binds 1 zinc ion per subunit.</text>
</comment>
<dbReference type="GO" id="GO:0042274">
    <property type="term" value="P:ribosomal small subunit biogenesis"/>
    <property type="evidence" value="ECO:0007669"/>
    <property type="project" value="UniProtKB-UniRule"/>
</dbReference>
<dbReference type="SUPFAM" id="SSF50249">
    <property type="entry name" value="Nucleic acid-binding proteins"/>
    <property type="match status" value="1"/>
</dbReference>
<dbReference type="RefSeq" id="WP_295368099.1">
    <property type="nucleotide sequence ID" value="NZ_DYUC01000048.1"/>
</dbReference>
<comment type="caution">
    <text evidence="13">The sequence shown here is derived from an EMBL/GenBank/DDBJ whole genome shotgun (WGS) entry which is preliminary data.</text>
</comment>
<dbReference type="CDD" id="cd01854">
    <property type="entry name" value="YjeQ_EngC"/>
    <property type="match status" value="1"/>
</dbReference>
<dbReference type="PANTHER" id="PTHR32120">
    <property type="entry name" value="SMALL RIBOSOMAL SUBUNIT BIOGENESIS GTPASE RSGA"/>
    <property type="match status" value="1"/>
</dbReference>
<dbReference type="Proteomes" id="UP000760668">
    <property type="component" value="Unassembled WGS sequence"/>
</dbReference>
<proteinExistence type="inferred from homology"/>
<dbReference type="PANTHER" id="PTHR32120:SF11">
    <property type="entry name" value="SMALL RIBOSOMAL SUBUNIT BIOGENESIS GTPASE RSGA 1, MITOCHONDRIAL-RELATED"/>
    <property type="match status" value="1"/>
</dbReference>
<evidence type="ECO:0000259" key="12">
    <source>
        <dbReference type="PROSITE" id="PS51721"/>
    </source>
</evidence>
<evidence type="ECO:0000256" key="2">
    <source>
        <dbReference type="ARBA" id="ARBA00022517"/>
    </source>
</evidence>
<comment type="subcellular location">
    <subcellularLocation>
        <location evidence="10">Cytoplasm</location>
    </subcellularLocation>
</comment>
<evidence type="ECO:0000256" key="3">
    <source>
        <dbReference type="ARBA" id="ARBA00022723"/>
    </source>
</evidence>
<dbReference type="GO" id="GO:0019843">
    <property type="term" value="F:rRNA binding"/>
    <property type="evidence" value="ECO:0007669"/>
    <property type="project" value="UniProtKB-KW"/>
</dbReference>
<dbReference type="EC" id="3.6.1.-" evidence="10"/>
<dbReference type="InterPro" id="IPR004881">
    <property type="entry name" value="Ribosome_biogen_GTPase_RsgA"/>
</dbReference>
<evidence type="ECO:0000256" key="8">
    <source>
        <dbReference type="ARBA" id="ARBA00022884"/>
    </source>
</evidence>
<comment type="subunit">
    <text evidence="10">Monomer. Associates with 30S ribosomal subunit, binds 16S rRNA.</text>
</comment>
<dbReference type="InterPro" id="IPR012340">
    <property type="entry name" value="NA-bd_OB-fold"/>
</dbReference>
<dbReference type="GO" id="GO:0003924">
    <property type="term" value="F:GTPase activity"/>
    <property type="evidence" value="ECO:0007669"/>
    <property type="project" value="UniProtKB-UniRule"/>
</dbReference>
<dbReference type="GO" id="GO:0005525">
    <property type="term" value="F:GTP binding"/>
    <property type="evidence" value="ECO:0007669"/>
    <property type="project" value="UniProtKB-UniRule"/>
</dbReference>
<dbReference type="GO" id="GO:0005737">
    <property type="term" value="C:cytoplasm"/>
    <property type="evidence" value="ECO:0007669"/>
    <property type="project" value="UniProtKB-SubCell"/>
</dbReference>
<evidence type="ECO:0000313" key="14">
    <source>
        <dbReference type="Proteomes" id="UP000760668"/>
    </source>
</evidence>